<feature type="compositionally biased region" description="Basic residues" evidence="1">
    <location>
        <begin position="12"/>
        <end position="26"/>
    </location>
</feature>
<gene>
    <name evidence="2" type="ORF">PVAP13_7NG392810</name>
</gene>
<reference evidence="2" key="1">
    <citation type="submission" date="2020-05" db="EMBL/GenBank/DDBJ databases">
        <title>WGS assembly of Panicum virgatum.</title>
        <authorList>
            <person name="Lovell J.T."/>
            <person name="Jenkins J."/>
            <person name="Shu S."/>
            <person name="Juenger T.E."/>
            <person name="Schmutz J."/>
        </authorList>
    </citation>
    <scope>NUCLEOTIDE SEQUENCE</scope>
    <source>
        <strain evidence="2">AP13</strain>
    </source>
</reference>
<evidence type="ECO:0000256" key="1">
    <source>
        <dbReference type="SAM" id="MobiDB-lite"/>
    </source>
</evidence>
<dbReference type="AlphaFoldDB" id="A0A8T0Q3F2"/>
<evidence type="ECO:0000313" key="2">
    <source>
        <dbReference type="EMBL" id="KAG2569447.1"/>
    </source>
</evidence>
<feature type="region of interest" description="Disordered" evidence="1">
    <location>
        <begin position="1"/>
        <end position="98"/>
    </location>
</feature>
<name>A0A8T0Q3F2_PANVG</name>
<evidence type="ECO:0000313" key="3">
    <source>
        <dbReference type="Proteomes" id="UP000823388"/>
    </source>
</evidence>
<protein>
    <submittedName>
        <fullName evidence="2">Uncharacterized protein</fullName>
    </submittedName>
</protein>
<feature type="compositionally biased region" description="Low complexity" evidence="1">
    <location>
        <begin position="117"/>
        <end position="133"/>
    </location>
</feature>
<dbReference type="Proteomes" id="UP000823388">
    <property type="component" value="Chromosome 7N"/>
</dbReference>
<organism evidence="2 3">
    <name type="scientific">Panicum virgatum</name>
    <name type="common">Blackwell switchgrass</name>
    <dbReference type="NCBI Taxonomy" id="38727"/>
    <lineage>
        <taxon>Eukaryota</taxon>
        <taxon>Viridiplantae</taxon>
        <taxon>Streptophyta</taxon>
        <taxon>Embryophyta</taxon>
        <taxon>Tracheophyta</taxon>
        <taxon>Spermatophyta</taxon>
        <taxon>Magnoliopsida</taxon>
        <taxon>Liliopsida</taxon>
        <taxon>Poales</taxon>
        <taxon>Poaceae</taxon>
        <taxon>PACMAD clade</taxon>
        <taxon>Panicoideae</taxon>
        <taxon>Panicodae</taxon>
        <taxon>Paniceae</taxon>
        <taxon>Panicinae</taxon>
        <taxon>Panicum</taxon>
        <taxon>Panicum sect. Hiantes</taxon>
    </lineage>
</organism>
<proteinExistence type="predicted"/>
<dbReference type="EMBL" id="CM029050">
    <property type="protein sequence ID" value="KAG2569447.1"/>
    <property type="molecule type" value="Genomic_DNA"/>
</dbReference>
<accession>A0A8T0Q3F2</accession>
<feature type="region of interest" description="Disordered" evidence="1">
    <location>
        <begin position="117"/>
        <end position="139"/>
    </location>
</feature>
<keyword evidence="3" id="KW-1185">Reference proteome</keyword>
<feature type="compositionally biased region" description="Low complexity" evidence="1">
    <location>
        <begin position="48"/>
        <end position="71"/>
    </location>
</feature>
<comment type="caution">
    <text evidence="2">The sequence shown here is derived from an EMBL/GenBank/DDBJ whole genome shotgun (WGS) entry which is preliminary data.</text>
</comment>
<sequence length="274" mass="29486">MSRSLCCPSPPRRPRPSTTPHRRPNTKKPNPPPYTRTCGPLSAAWPIRRANSQARSRRAPTPASSSPAVRSTLGLTGSHQSVRGRVPRQDLQPSTMSLSPGIARPIIYSRVCSQASRPPASARSAGRASNARAPTRRDAVARWPERIGHATRAKLPLGEPDNYAVASALEASPPALSRVAWRLARRGDGSAVAAGREQGGEARESGGRRRLIGGFEVGLPVAAARYARTSIARAQLVGCRSRHRRRICLGQLLEELRVSDVCMAQGVCSCWFSG</sequence>